<dbReference type="RefSeq" id="WP_253884599.1">
    <property type="nucleotide sequence ID" value="NZ_BAAAVB010000002.1"/>
</dbReference>
<evidence type="ECO:0000313" key="3">
    <source>
        <dbReference type="Proteomes" id="UP001205185"/>
    </source>
</evidence>
<sequence length="252" mass="26427">MVTRTTAWPAGTPCWVDLGTDIERASAFYSALFGWRVERGPAEFGGYANCYVGEHPVAGLGPLQDGQVSAWTVYLSTEDIEADAAKVVAAGGQVVVAPMAITDRGSMTAAVDPTGAFFGLWQSNLHTGTNLAGEPGSITWSDHLSTDPAAAEAFYGAVAGHTHREVSAEPRYATVHLGEQDEPVAGIGAADAGTPAHWTVYFEVSDVDVAVAKVIELGGTVEQELTDTPYGRQAVVTDDQGARFVVITSPRS</sequence>
<dbReference type="PANTHER" id="PTHR33993">
    <property type="entry name" value="GLYOXALASE-RELATED"/>
    <property type="match status" value="1"/>
</dbReference>
<reference evidence="2 3" key="1">
    <citation type="submission" date="2022-06" db="EMBL/GenBank/DDBJ databases">
        <title>Genomic Encyclopedia of Archaeal and Bacterial Type Strains, Phase II (KMG-II): from individual species to whole genera.</title>
        <authorList>
            <person name="Goeker M."/>
        </authorList>
    </citation>
    <scope>NUCLEOTIDE SEQUENCE [LARGE SCALE GENOMIC DNA]</scope>
    <source>
        <strain evidence="2 3">DSM 44255</strain>
    </source>
</reference>
<feature type="domain" description="VOC" evidence="1">
    <location>
        <begin position="11"/>
        <end position="128"/>
    </location>
</feature>
<evidence type="ECO:0000313" key="2">
    <source>
        <dbReference type="EMBL" id="MCP2267676.1"/>
    </source>
</evidence>
<evidence type="ECO:0000259" key="1">
    <source>
        <dbReference type="PROSITE" id="PS51819"/>
    </source>
</evidence>
<dbReference type="SUPFAM" id="SSF54593">
    <property type="entry name" value="Glyoxalase/Bleomycin resistance protein/Dihydroxybiphenyl dioxygenase"/>
    <property type="match status" value="2"/>
</dbReference>
<dbReference type="InterPro" id="IPR052164">
    <property type="entry name" value="Anthracycline_SecMetBiosynth"/>
</dbReference>
<dbReference type="InterPro" id="IPR041581">
    <property type="entry name" value="Glyoxalase_6"/>
</dbReference>
<dbReference type="PROSITE" id="PS51819">
    <property type="entry name" value="VOC"/>
    <property type="match status" value="2"/>
</dbReference>
<dbReference type="EMBL" id="JAMTCO010000001">
    <property type="protein sequence ID" value="MCP2267676.1"/>
    <property type="molecule type" value="Genomic_DNA"/>
</dbReference>
<dbReference type="PANTHER" id="PTHR33993:SF14">
    <property type="entry name" value="GB|AAF24581.1"/>
    <property type="match status" value="1"/>
</dbReference>
<comment type="caution">
    <text evidence="2">The sequence shown here is derived from an EMBL/GenBank/DDBJ whole genome shotgun (WGS) entry which is preliminary data.</text>
</comment>
<dbReference type="CDD" id="cd07247">
    <property type="entry name" value="SgaA_N_like"/>
    <property type="match status" value="2"/>
</dbReference>
<gene>
    <name evidence="2" type="ORF">LV75_000158</name>
</gene>
<organism evidence="2 3">
    <name type="scientific">Actinokineospora diospyrosa</name>
    <dbReference type="NCBI Taxonomy" id="103728"/>
    <lineage>
        <taxon>Bacteria</taxon>
        <taxon>Bacillati</taxon>
        <taxon>Actinomycetota</taxon>
        <taxon>Actinomycetes</taxon>
        <taxon>Pseudonocardiales</taxon>
        <taxon>Pseudonocardiaceae</taxon>
        <taxon>Actinokineospora</taxon>
    </lineage>
</organism>
<proteinExistence type="predicted"/>
<accession>A0ABT1I5J9</accession>
<dbReference type="InterPro" id="IPR037523">
    <property type="entry name" value="VOC_core"/>
</dbReference>
<dbReference type="Proteomes" id="UP001205185">
    <property type="component" value="Unassembled WGS sequence"/>
</dbReference>
<dbReference type="Pfam" id="PF18029">
    <property type="entry name" value="Glyoxalase_6"/>
    <property type="match status" value="2"/>
</dbReference>
<keyword evidence="3" id="KW-1185">Reference proteome</keyword>
<feature type="domain" description="VOC" evidence="1">
    <location>
        <begin position="137"/>
        <end position="249"/>
    </location>
</feature>
<protein>
    <recommendedName>
        <fullName evidence="1">VOC domain-containing protein</fullName>
    </recommendedName>
</protein>
<dbReference type="Gene3D" id="3.10.180.10">
    <property type="entry name" value="2,3-Dihydroxybiphenyl 1,2-Dioxygenase, domain 1"/>
    <property type="match status" value="2"/>
</dbReference>
<name>A0ABT1I5J9_9PSEU</name>
<dbReference type="InterPro" id="IPR029068">
    <property type="entry name" value="Glyas_Bleomycin-R_OHBP_Dase"/>
</dbReference>